<organism evidence="3 4">
    <name type="scientific">Mesorhabditis spiculigera</name>
    <dbReference type="NCBI Taxonomy" id="96644"/>
    <lineage>
        <taxon>Eukaryota</taxon>
        <taxon>Metazoa</taxon>
        <taxon>Ecdysozoa</taxon>
        <taxon>Nematoda</taxon>
        <taxon>Chromadorea</taxon>
        <taxon>Rhabditida</taxon>
        <taxon>Rhabditina</taxon>
        <taxon>Rhabditomorpha</taxon>
        <taxon>Rhabditoidea</taxon>
        <taxon>Rhabditidae</taxon>
        <taxon>Mesorhabditinae</taxon>
        <taxon>Mesorhabditis</taxon>
    </lineage>
</organism>
<dbReference type="InterPro" id="IPR023561">
    <property type="entry name" value="Carbonic_anhydrase_a-class"/>
</dbReference>
<feature type="non-terminal residue" evidence="3">
    <location>
        <position position="289"/>
    </location>
</feature>
<dbReference type="GO" id="GO:0004089">
    <property type="term" value="F:carbonate dehydratase activity"/>
    <property type="evidence" value="ECO:0007669"/>
    <property type="project" value="InterPro"/>
</dbReference>
<name>A0AA36CTM3_9BILA</name>
<evidence type="ECO:0000259" key="2">
    <source>
        <dbReference type="PROSITE" id="PS51144"/>
    </source>
</evidence>
<dbReference type="Gene3D" id="3.10.200.10">
    <property type="entry name" value="Alpha carbonic anhydrase"/>
    <property type="match status" value="1"/>
</dbReference>
<dbReference type="Proteomes" id="UP001177023">
    <property type="component" value="Unassembled WGS sequence"/>
</dbReference>
<proteinExistence type="inferred from homology"/>
<evidence type="ECO:0000313" key="3">
    <source>
        <dbReference type="EMBL" id="CAJ0574804.1"/>
    </source>
</evidence>
<comment type="caution">
    <text evidence="3">The sequence shown here is derived from an EMBL/GenBank/DDBJ whole genome shotgun (WGS) entry which is preliminary data.</text>
</comment>
<evidence type="ECO:0000256" key="1">
    <source>
        <dbReference type="ARBA" id="ARBA00010718"/>
    </source>
</evidence>
<dbReference type="GO" id="GO:0006730">
    <property type="term" value="P:one-carbon metabolic process"/>
    <property type="evidence" value="ECO:0007669"/>
    <property type="project" value="TreeGrafter"/>
</dbReference>
<keyword evidence="4" id="KW-1185">Reference proteome</keyword>
<dbReference type="Pfam" id="PF00194">
    <property type="entry name" value="Carb_anhydrase"/>
    <property type="match status" value="1"/>
</dbReference>
<protein>
    <recommendedName>
        <fullName evidence="2">Alpha-carbonic anhydrase domain-containing protein</fullName>
    </recommendedName>
</protein>
<dbReference type="AlphaFoldDB" id="A0AA36CTM3"/>
<dbReference type="SUPFAM" id="SSF51069">
    <property type="entry name" value="Carbonic anhydrase"/>
    <property type="match status" value="1"/>
</dbReference>
<evidence type="ECO:0000313" key="4">
    <source>
        <dbReference type="Proteomes" id="UP001177023"/>
    </source>
</evidence>
<dbReference type="PANTHER" id="PTHR18952">
    <property type="entry name" value="CARBONIC ANHYDRASE"/>
    <property type="match status" value="1"/>
</dbReference>
<dbReference type="PROSITE" id="PS51144">
    <property type="entry name" value="ALPHA_CA_2"/>
    <property type="match status" value="1"/>
</dbReference>
<feature type="domain" description="Alpha-carbonic anhydrase" evidence="2">
    <location>
        <begin position="1"/>
        <end position="238"/>
    </location>
</feature>
<sequence>MQSPVNIDPALLLYDPHLHGVHVDSVQVDATLENIGQLPIVTLNDTKLTINITEGPAAPYRYKLHQVIVHFGKTEGGEKGSEHTIDRVRFPAELQLLAYNAELYANFSQAVSQPRGVVAIGIIVDIGKTTNPELRRLTVASQSVTYKGSKTHLHRFHPAALLPRTAHYVTYEGSLTFPGCHETVTWVIMNNPIYITKDDLSIWNELQKTESKQPEPSYMTPAYRPLKALNGRLMRTNINLQFKNEAPSTCASSVYTEMGYRANTRPTHNNSLNKRQLMENEVLSWDAFS</sequence>
<gene>
    <name evidence="3" type="ORF">MSPICULIGERA_LOCUS13131</name>
</gene>
<comment type="similarity">
    <text evidence="1">Belongs to the alpha-carbonic anhydrase family.</text>
</comment>
<dbReference type="EMBL" id="CATQJA010002633">
    <property type="protein sequence ID" value="CAJ0574804.1"/>
    <property type="molecule type" value="Genomic_DNA"/>
</dbReference>
<reference evidence="3" key="1">
    <citation type="submission" date="2023-06" db="EMBL/GenBank/DDBJ databases">
        <authorList>
            <person name="Delattre M."/>
        </authorList>
    </citation>
    <scope>NUCLEOTIDE SEQUENCE</scope>
    <source>
        <strain evidence="3">AF72</strain>
    </source>
</reference>
<dbReference type="PANTHER" id="PTHR18952:SF208">
    <property type="entry name" value="CARBONIC ANHYDRASE XA-RELATED"/>
    <property type="match status" value="1"/>
</dbReference>
<dbReference type="GO" id="GO:0008270">
    <property type="term" value="F:zinc ion binding"/>
    <property type="evidence" value="ECO:0007669"/>
    <property type="project" value="InterPro"/>
</dbReference>
<dbReference type="InterPro" id="IPR001148">
    <property type="entry name" value="CA_dom"/>
</dbReference>
<dbReference type="InterPro" id="IPR036398">
    <property type="entry name" value="CA_dom_sf"/>
</dbReference>
<accession>A0AA36CTM3</accession>
<dbReference type="SMART" id="SM01057">
    <property type="entry name" value="Carb_anhydrase"/>
    <property type="match status" value="1"/>
</dbReference>